<comment type="caution">
    <text evidence="2">The sequence shown here is derived from an EMBL/GenBank/DDBJ whole genome shotgun (WGS) entry which is preliminary data.</text>
</comment>
<proteinExistence type="predicted"/>
<feature type="region of interest" description="Disordered" evidence="1">
    <location>
        <begin position="1"/>
        <end position="43"/>
    </location>
</feature>
<evidence type="ECO:0000256" key="1">
    <source>
        <dbReference type="SAM" id="MobiDB-lite"/>
    </source>
</evidence>
<accession>A0ABD0L562</accession>
<organism evidence="2 3">
    <name type="scientific">Batillaria attramentaria</name>
    <dbReference type="NCBI Taxonomy" id="370345"/>
    <lineage>
        <taxon>Eukaryota</taxon>
        <taxon>Metazoa</taxon>
        <taxon>Spiralia</taxon>
        <taxon>Lophotrochozoa</taxon>
        <taxon>Mollusca</taxon>
        <taxon>Gastropoda</taxon>
        <taxon>Caenogastropoda</taxon>
        <taxon>Sorbeoconcha</taxon>
        <taxon>Cerithioidea</taxon>
        <taxon>Batillariidae</taxon>
        <taxon>Batillaria</taxon>
    </lineage>
</organism>
<feature type="compositionally biased region" description="Basic and acidic residues" evidence="1">
    <location>
        <begin position="180"/>
        <end position="206"/>
    </location>
</feature>
<feature type="compositionally biased region" description="Low complexity" evidence="1">
    <location>
        <begin position="585"/>
        <end position="595"/>
    </location>
</feature>
<feature type="compositionally biased region" description="Low complexity" evidence="1">
    <location>
        <begin position="511"/>
        <end position="528"/>
    </location>
</feature>
<dbReference type="InterPro" id="IPR039878">
    <property type="entry name" value="RBM33"/>
</dbReference>
<name>A0ABD0L562_9CAEN</name>
<keyword evidence="3" id="KW-1185">Reference proteome</keyword>
<feature type="compositionally biased region" description="Basic and acidic residues" evidence="1">
    <location>
        <begin position="242"/>
        <end position="254"/>
    </location>
</feature>
<feature type="compositionally biased region" description="Low complexity" evidence="1">
    <location>
        <begin position="612"/>
        <end position="623"/>
    </location>
</feature>
<reference evidence="2 3" key="1">
    <citation type="journal article" date="2023" name="Sci. Data">
        <title>Genome assembly of the Korean intertidal mud-creeper Batillaria attramentaria.</title>
        <authorList>
            <person name="Patra A.K."/>
            <person name="Ho P.T."/>
            <person name="Jun S."/>
            <person name="Lee S.J."/>
            <person name="Kim Y."/>
            <person name="Won Y.J."/>
        </authorList>
    </citation>
    <scope>NUCLEOTIDE SEQUENCE [LARGE SCALE GENOMIC DNA]</scope>
    <source>
        <strain evidence="2">Wonlab-2016</strain>
    </source>
</reference>
<gene>
    <name evidence="2" type="ORF">BaRGS_00014091</name>
</gene>
<dbReference type="PANTHER" id="PTHR22014:SF2">
    <property type="entry name" value="RNA-BINDING PROTEIN 33"/>
    <property type="match status" value="1"/>
</dbReference>
<feature type="region of interest" description="Disordered" evidence="1">
    <location>
        <begin position="114"/>
        <end position="346"/>
    </location>
</feature>
<feature type="compositionally biased region" description="Low complexity" evidence="1">
    <location>
        <begin position="679"/>
        <end position="691"/>
    </location>
</feature>
<feature type="non-terminal residue" evidence="2">
    <location>
        <position position="877"/>
    </location>
</feature>
<feature type="compositionally biased region" description="Low complexity" evidence="1">
    <location>
        <begin position="470"/>
        <end position="483"/>
    </location>
</feature>
<protein>
    <submittedName>
        <fullName evidence="2">Uncharacterized protein</fullName>
    </submittedName>
</protein>
<dbReference type="EMBL" id="JACVVK020000081">
    <property type="protein sequence ID" value="KAK7494693.1"/>
    <property type="molecule type" value="Genomic_DNA"/>
</dbReference>
<dbReference type="Proteomes" id="UP001519460">
    <property type="component" value="Unassembled WGS sequence"/>
</dbReference>
<feature type="compositionally biased region" description="Basic and acidic residues" evidence="1">
    <location>
        <begin position="306"/>
        <end position="319"/>
    </location>
</feature>
<feature type="compositionally biased region" description="Low complexity" evidence="1">
    <location>
        <begin position="397"/>
        <end position="410"/>
    </location>
</feature>
<feature type="region of interest" description="Disordered" evidence="1">
    <location>
        <begin position="752"/>
        <end position="780"/>
    </location>
</feature>
<feature type="compositionally biased region" description="Acidic residues" evidence="1">
    <location>
        <begin position="226"/>
        <end position="241"/>
    </location>
</feature>
<evidence type="ECO:0000313" key="2">
    <source>
        <dbReference type="EMBL" id="KAK7494693.1"/>
    </source>
</evidence>
<feature type="region of interest" description="Disordered" evidence="1">
    <location>
        <begin position="397"/>
        <end position="417"/>
    </location>
</feature>
<feature type="non-terminal residue" evidence="2">
    <location>
        <position position="1"/>
    </location>
</feature>
<feature type="compositionally biased region" description="Basic and acidic residues" evidence="1">
    <location>
        <begin position="124"/>
        <end position="135"/>
    </location>
</feature>
<feature type="compositionally biased region" description="Acidic residues" evidence="1">
    <location>
        <begin position="136"/>
        <end position="165"/>
    </location>
</feature>
<sequence length="877" mass="95932">VCPGELTGVHPKHTARVTGDNAKGSKADSAHVSGQALGDGSGVLDDGTDNICTACNGKAGPSVCDKRIRKMSKRPTESGWGSDEDDLLTVNDGGISAFRMQDEDEIDEAALLGLDDDTNFNHSQQHEHGDDHADYEQEQQDLLEIQVDPEEEEVLDYEDEIDYSQDTEAGGLQESAEFDTGDRGDDVLQAESHDLSQSESHDHYEEQQENVDYSQEHQDTTYAGEGGEEERGESESDSNSDGEDRGRLRFKSERANIVSLSKAKSRSDIPDTLEVSAEQQAQLNKYTEPRQRDRGYSGQRSGPYGARDRSVRGYRDNRRGQPMRGGPWGVPRQPAPPPFHRDLMRPPPMFQPPMMRNSHPQPLMGHPCNRSPERPFGNRMPGGPMPLMAAIIPVPSGPAASVPASWSGAPQPVRREQPQLLVAQSPVSVGLVQHHPGAGPQPLISEGNQPFMYRDDPRNSGVGQPRPRQPFEQSQGPQFQSQGPRMGSPTLLQPGAPRRAPQQGLPIQRTPPGQQPQAGFGASQQQQGLRHHMSAGQEMMGGQPNSQAGLLGPPPDTVLSSPPRFPGQRLDQHQAPFSPPFDNNQSQYVMQQQQQLSPGVGSPQRMFRGGAPRQQLRQPQSPRIFAQRRPPQKQQAVVMARKLTQQAKFTQQAKAAVSQNKNITVVPIVPLKRRSTDTSSAVSPAKAAKPSEPLTTEEEPMDEDLKQALEKQKQLREMIKKRKEANRRKQAAVRRQELEKKLAEQGLTIEDVEGETGGDTGEATPVTAPLPETGTVQAGDQPQAIKRLQPIQTRISMVQPSQGGNARTVLASRGRGRGSPVGVGPGAARVVMPQGQRQVMRGGMAKTQSVIMIPSQKKAIITFLSKVHAMAFTKHWN</sequence>
<dbReference type="PANTHER" id="PTHR22014">
    <property type="entry name" value="RNA-BINDING PROTEIN 33"/>
    <property type="match status" value="1"/>
</dbReference>
<evidence type="ECO:0000313" key="3">
    <source>
        <dbReference type="Proteomes" id="UP001519460"/>
    </source>
</evidence>
<feature type="region of interest" description="Disordered" evidence="1">
    <location>
        <begin position="431"/>
        <end position="634"/>
    </location>
</feature>
<feature type="region of interest" description="Disordered" evidence="1">
    <location>
        <begin position="674"/>
        <end position="703"/>
    </location>
</feature>
<dbReference type="AlphaFoldDB" id="A0ABD0L562"/>